<keyword evidence="3" id="KW-0175">Coiled coil</keyword>
<accession>A0AAW0F6V2</accession>
<dbReference type="PANTHER" id="PTHR47968:SF75">
    <property type="entry name" value="CENTROMERE-ASSOCIATED PROTEIN E"/>
    <property type="match status" value="1"/>
</dbReference>
<gene>
    <name evidence="9" type="ORF">NESM_000200600</name>
</gene>
<dbReference type="InterPro" id="IPR019821">
    <property type="entry name" value="Kinesin_motor_CS"/>
</dbReference>
<dbReference type="SMART" id="SM00129">
    <property type="entry name" value="KISc"/>
    <property type="match status" value="1"/>
</dbReference>
<keyword evidence="2 5" id="KW-0067">ATP-binding</keyword>
<keyword evidence="6" id="KW-0493">Microtubule</keyword>
<dbReference type="PROSITE" id="PS50067">
    <property type="entry name" value="KINESIN_MOTOR_2"/>
    <property type="match status" value="1"/>
</dbReference>
<evidence type="ECO:0000256" key="5">
    <source>
        <dbReference type="PROSITE-ProRule" id="PRU00283"/>
    </source>
</evidence>
<sequence>MSIEVHVRLRPSVDNVVWSSAETVLYSTANPNTRYIYNKVHPSNSSNEGVFHAMEAIVHAAFDGKNVTVMAYGQTGSGKTHSMIGVDHDAGMVPRAARLLLELKRTTPGTRIQAFYTEIYNESVKDLLEPQRGELALHDAPEGGVAFEKRMIDVETYGDFIQLQAAAERNRKYGVTNLNEHSSRSHVILTFEIQRHNRVGKSVLNMVDLAGSESASRANTDGLSLREGGFINRSLLTLGNVVDAIVEKRPYVPYRDAKLTRLLRTCLGGSGITLILCCVNPSRENFEQTVATLRFTQRAMKIKNDPVVVLNMPPLFTHQYSDGARQLIEGLQESAEAEYQRGLRDSFLYCTSTVGSVVSDYQSQVSDCLHAMANAQRLLVAHDHAMAIDHIGRLYNQQNDVVRQWRSNQELAENERKRQRDAACEIDARKAMLSKLEEELNTKVASLDTTLAGWEYQLHEARQRQRSEMDVLLQSELARRARIHYEWVVCFERIASRSVPCIEGGLAALYATLIEEDSPADPNHRLLLPALVSSPECDDAVLTQRTRELRTALLQARDEVADLETAHGMVKDDIEEAKRQQRESKRGTTASVSPQPRPNLSDLAEEDLVEYYRGVPDSEVEDRIHRLEREERALMAQARRGVRRESLRRVRESLRASRDSRGGGSGGGSSSRSPQSGASGVTITRCTVADDGRTGGRPTEASAPADARGQRGSASYADGVRNALSILDGLKAQLQRRGGNNHASPTASSAIRQQHAPPQRQQETVRGRSQRSVSSSSETRRRQARGAADGTVVYHDPGEEAEGEGGEERLPRAAPRAAAQRRPHASSGGGGARDTENISLAELYHASVGKENRRRSKLPATDCARPVHGYAAVAADDVAFDVDGEAEDERRAPPHHLASSTPVGIAARRKLERQTSRPAVERALYALNSNSHSPSPSLERRSRSRRGQ</sequence>
<dbReference type="SUPFAM" id="SSF52540">
    <property type="entry name" value="P-loop containing nucleoside triphosphate hydrolases"/>
    <property type="match status" value="1"/>
</dbReference>
<evidence type="ECO:0000256" key="7">
    <source>
        <dbReference type="SAM" id="MobiDB-lite"/>
    </source>
</evidence>
<name>A0AAW0F6V2_9TRYP</name>
<dbReference type="AlphaFoldDB" id="A0AAW0F6V2"/>
<dbReference type="PRINTS" id="PR00380">
    <property type="entry name" value="KINESINHEAVY"/>
</dbReference>
<dbReference type="GO" id="GO:0008017">
    <property type="term" value="F:microtubule binding"/>
    <property type="evidence" value="ECO:0007669"/>
    <property type="project" value="InterPro"/>
</dbReference>
<dbReference type="InterPro" id="IPR027640">
    <property type="entry name" value="Kinesin-like_fam"/>
</dbReference>
<feature type="binding site" evidence="5">
    <location>
        <begin position="73"/>
        <end position="80"/>
    </location>
    <ligand>
        <name>ATP</name>
        <dbReference type="ChEBI" id="CHEBI:30616"/>
    </ligand>
</feature>
<comment type="caution">
    <text evidence="9">The sequence shown here is derived from an EMBL/GenBank/DDBJ whole genome shotgun (WGS) entry which is preliminary data.</text>
</comment>
<feature type="region of interest" description="Disordered" evidence="7">
    <location>
        <begin position="565"/>
        <end position="603"/>
    </location>
</feature>
<dbReference type="Proteomes" id="UP001430356">
    <property type="component" value="Unassembled WGS sequence"/>
</dbReference>
<feature type="compositionally biased region" description="Low complexity" evidence="7">
    <location>
        <begin position="927"/>
        <end position="937"/>
    </location>
</feature>
<feature type="compositionally biased region" description="Basic and acidic residues" evidence="7">
    <location>
        <begin position="643"/>
        <end position="661"/>
    </location>
</feature>
<keyword evidence="1 5" id="KW-0547">Nucleotide-binding</keyword>
<dbReference type="CDD" id="cd00106">
    <property type="entry name" value="KISc"/>
    <property type="match status" value="1"/>
</dbReference>
<proteinExistence type="inferred from homology"/>
<evidence type="ECO:0000256" key="4">
    <source>
        <dbReference type="ARBA" id="ARBA00023175"/>
    </source>
</evidence>
<organism evidence="9 10">
    <name type="scientific">Novymonas esmeraldas</name>
    <dbReference type="NCBI Taxonomy" id="1808958"/>
    <lineage>
        <taxon>Eukaryota</taxon>
        <taxon>Discoba</taxon>
        <taxon>Euglenozoa</taxon>
        <taxon>Kinetoplastea</taxon>
        <taxon>Metakinetoplastina</taxon>
        <taxon>Trypanosomatida</taxon>
        <taxon>Trypanosomatidae</taxon>
        <taxon>Novymonas</taxon>
    </lineage>
</organism>
<feature type="compositionally biased region" description="Low complexity" evidence="7">
    <location>
        <begin position="670"/>
        <end position="680"/>
    </location>
</feature>
<dbReference type="GO" id="GO:0007018">
    <property type="term" value="P:microtubule-based movement"/>
    <property type="evidence" value="ECO:0007669"/>
    <property type="project" value="InterPro"/>
</dbReference>
<evidence type="ECO:0000259" key="8">
    <source>
        <dbReference type="PROSITE" id="PS50067"/>
    </source>
</evidence>
<feature type="region of interest" description="Disordered" evidence="7">
    <location>
        <begin position="637"/>
        <end position="714"/>
    </location>
</feature>
<dbReference type="InterPro" id="IPR001752">
    <property type="entry name" value="Kinesin_motor_dom"/>
</dbReference>
<dbReference type="PROSITE" id="PS00411">
    <property type="entry name" value="KINESIN_MOTOR_1"/>
    <property type="match status" value="1"/>
</dbReference>
<evidence type="ECO:0000313" key="10">
    <source>
        <dbReference type="Proteomes" id="UP001430356"/>
    </source>
</evidence>
<dbReference type="InterPro" id="IPR036961">
    <property type="entry name" value="Kinesin_motor_dom_sf"/>
</dbReference>
<dbReference type="GO" id="GO:0003777">
    <property type="term" value="F:microtubule motor activity"/>
    <property type="evidence" value="ECO:0007669"/>
    <property type="project" value="InterPro"/>
</dbReference>
<dbReference type="Pfam" id="PF00225">
    <property type="entry name" value="Kinesin"/>
    <property type="match status" value="1"/>
</dbReference>
<feature type="region of interest" description="Disordered" evidence="7">
    <location>
        <begin position="735"/>
        <end position="838"/>
    </location>
</feature>
<feature type="compositionally biased region" description="Polar residues" evidence="7">
    <location>
        <begin position="741"/>
        <end position="752"/>
    </location>
</feature>
<dbReference type="FunFam" id="3.40.850.10:FF:000124">
    <property type="entry name" value="Kinesin-like protein"/>
    <property type="match status" value="1"/>
</dbReference>
<dbReference type="GO" id="GO:0005874">
    <property type="term" value="C:microtubule"/>
    <property type="evidence" value="ECO:0007669"/>
    <property type="project" value="UniProtKB-KW"/>
</dbReference>
<keyword evidence="4 5" id="KW-0505">Motor protein</keyword>
<dbReference type="EMBL" id="JAECZO010000014">
    <property type="protein sequence ID" value="KAK7201381.1"/>
    <property type="molecule type" value="Genomic_DNA"/>
</dbReference>
<evidence type="ECO:0000313" key="9">
    <source>
        <dbReference type="EMBL" id="KAK7201381.1"/>
    </source>
</evidence>
<feature type="region of interest" description="Disordered" evidence="7">
    <location>
        <begin position="884"/>
        <end position="948"/>
    </location>
</feature>
<dbReference type="InterPro" id="IPR027417">
    <property type="entry name" value="P-loop_NTPase"/>
</dbReference>
<feature type="compositionally biased region" description="Basic and acidic residues" evidence="7">
    <location>
        <begin position="569"/>
        <end position="586"/>
    </location>
</feature>
<reference evidence="9 10" key="1">
    <citation type="journal article" date="2021" name="MBio">
        <title>A New Model Trypanosomatid, Novymonas esmeraldas: Genomic Perception of Its 'Candidatus Pandoraea novymonadis' Endosymbiont.</title>
        <authorList>
            <person name="Zakharova A."/>
            <person name="Saura A."/>
            <person name="Butenko A."/>
            <person name="Podesvova L."/>
            <person name="Warmusova S."/>
            <person name="Kostygov A.Y."/>
            <person name="Nenarokova A."/>
            <person name="Lukes J."/>
            <person name="Opperdoes F.R."/>
            <person name="Yurchenko V."/>
        </authorList>
    </citation>
    <scope>NUCLEOTIDE SEQUENCE [LARGE SCALE GENOMIC DNA]</scope>
    <source>
        <strain evidence="9 10">E262AT.01</strain>
    </source>
</reference>
<evidence type="ECO:0000256" key="1">
    <source>
        <dbReference type="ARBA" id="ARBA00022741"/>
    </source>
</evidence>
<evidence type="ECO:0000256" key="6">
    <source>
        <dbReference type="RuleBase" id="RU000394"/>
    </source>
</evidence>
<dbReference type="PANTHER" id="PTHR47968">
    <property type="entry name" value="CENTROMERE PROTEIN E"/>
    <property type="match status" value="1"/>
</dbReference>
<protein>
    <recommendedName>
        <fullName evidence="6">Kinesin-like protein</fullName>
    </recommendedName>
</protein>
<feature type="domain" description="Kinesin motor" evidence="8">
    <location>
        <begin position="2"/>
        <end position="302"/>
    </location>
</feature>
<dbReference type="GO" id="GO:0005524">
    <property type="term" value="F:ATP binding"/>
    <property type="evidence" value="ECO:0007669"/>
    <property type="project" value="UniProtKB-UniRule"/>
</dbReference>
<evidence type="ECO:0000256" key="2">
    <source>
        <dbReference type="ARBA" id="ARBA00022840"/>
    </source>
</evidence>
<dbReference type="Gene3D" id="3.40.850.10">
    <property type="entry name" value="Kinesin motor domain"/>
    <property type="match status" value="1"/>
</dbReference>
<keyword evidence="10" id="KW-1185">Reference proteome</keyword>
<comment type="similarity">
    <text evidence="5 6">Belongs to the TRAFAC class myosin-kinesin ATPase superfamily. Kinesin family.</text>
</comment>
<evidence type="ECO:0000256" key="3">
    <source>
        <dbReference type="ARBA" id="ARBA00023054"/>
    </source>
</evidence>